<evidence type="ECO:0000313" key="2">
    <source>
        <dbReference type="Proteomes" id="UP000579647"/>
    </source>
</evidence>
<dbReference type="Proteomes" id="UP000579647">
    <property type="component" value="Unassembled WGS sequence"/>
</dbReference>
<sequence length="76" mass="7981">MGPLKNQVVTCGRPIYAAGRMVEMTGHGPLSVVELPARMWNVAFSATAGLGSKATLLSKGAMLMIGDLKVPLVRGR</sequence>
<gene>
    <name evidence="1" type="ORF">HNR07_002556</name>
</gene>
<evidence type="ECO:0000313" key="1">
    <source>
        <dbReference type="EMBL" id="MBB5491419.1"/>
    </source>
</evidence>
<proteinExistence type="predicted"/>
<accession>A0A840W3H3</accession>
<dbReference type="EMBL" id="JACHDO010000001">
    <property type="protein sequence ID" value="MBB5491419.1"/>
    <property type="molecule type" value="Genomic_DNA"/>
</dbReference>
<organism evidence="1 2">
    <name type="scientific">Nocardiopsis metallicus</name>
    <dbReference type="NCBI Taxonomy" id="179819"/>
    <lineage>
        <taxon>Bacteria</taxon>
        <taxon>Bacillati</taxon>
        <taxon>Actinomycetota</taxon>
        <taxon>Actinomycetes</taxon>
        <taxon>Streptosporangiales</taxon>
        <taxon>Nocardiopsidaceae</taxon>
        <taxon>Nocardiopsis</taxon>
    </lineage>
</organism>
<name>A0A840W3H3_9ACTN</name>
<reference evidence="1 2" key="1">
    <citation type="submission" date="2020-08" db="EMBL/GenBank/DDBJ databases">
        <title>Sequencing the genomes of 1000 actinobacteria strains.</title>
        <authorList>
            <person name="Klenk H.-P."/>
        </authorList>
    </citation>
    <scope>NUCLEOTIDE SEQUENCE [LARGE SCALE GENOMIC DNA]</scope>
    <source>
        <strain evidence="1 2">DSM 44598</strain>
    </source>
</reference>
<protein>
    <submittedName>
        <fullName evidence="1">Uncharacterized protein</fullName>
    </submittedName>
</protein>
<comment type="caution">
    <text evidence="1">The sequence shown here is derived from an EMBL/GenBank/DDBJ whole genome shotgun (WGS) entry which is preliminary data.</text>
</comment>
<dbReference type="AlphaFoldDB" id="A0A840W3H3"/>
<keyword evidence="2" id="KW-1185">Reference proteome</keyword>
<dbReference type="RefSeq" id="WP_184365115.1">
    <property type="nucleotide sequence ID" value="NZ_BAAAKM010000133.1"/>
</dbReference>